<dbReference type="EMBL" id="JAZHXI010000001">
    <property type="protein sequence ID" value="KAL2075653.1"/>
    <property type="molecule type" value="Genomic_DNA"/>
</dbReference>
<dbReference type="Proteomes" id="UP001595075">
    <property type="component" value="Unassembled WGS sequence"/>
</dbReference>
<reference evidence="2 3" key="1">
    <citation type="journal article" date="2024" name="Commun. Biol.">
        <title>Comparative genomic analysis of thermophilic fungi reveals convergent evolutionary adaptations and gene losses.</title>
        <authorList>
            <person name="Steindorff A.S."/>
            <person name="Aguilar-Pontes M.V."/>
            <person name="Robinson A.J."/>
            <person name="Andreopoulos B."/>
            <person name="LaButti K."/>
            <person name="Kuo A."/>
            <person name="Mondo S."/>
            <person name="Riley R."/>
            <person name="Otillar R."/>
            <person name="Haridas S."/>
            <person name="Lipzen A."/>
            <person name="Grimwood J."/>
            <person name="Schmutz J."/>
            <person name="Clum A."/>
            <person name="Reid I.D."/>
            <person name="Moisan M.C."/>
            <person name="Butler G."/>
            <person name="Nguyen T.T.M."/>
            <person name="Dewar K."/>
            <person name="Conant G."/>
            <person name="Drula E."/>
            <person name="Henrissat B."/>
            <person name="Hansel C."/>
            <person name="Singer S."/>
            <person name="Hutchinson M.I."/>
            <person name="de Vries R.P."/>
            <person name="Natvig D.O."/>
            <person name="Powell A.J."/>
            <person name="Tsang A."/>
            <person name="Grigoriev I.V."/>
        </authorList>
    </citation>
    <scope>NUCLEOTIDE SEQUENCE [LARGE SCALE GENOMIC DNA]</scope>
    <source>
        <strain evidence="2 3">CBS 494.80</strain>
    </source>
</reference>
<evidence type="ECO:0000259" key="1">
    <source>
        <dbReference type="SMART" id="SM00672"/>
    </source>
</evidence>
<feature type="domain" description="Glycosyl transferase CAP10" evidence="1">
    <location>
        <begin position="326"/>
        <end position="619"/>
    </location>
</feature>
<evidence type="ECO:0000313" key="3">
    <source>
        <dbReference type="Proteomes" id="UP001595075"/>
    </source>
</evidence>
<dbReference type="SMART" id="SM00672">
    <property type="entry name" value="CAP10"/>
    <property type="match status" value="1"/>
</dbReference>
<dbReference type="Pfam" id="PF05686">
    <property type="entry name" value="Glyco_transf_90"/>
    <property type="match status" value="1"/>
</dbReference>
<organism evidence="2 3">
    <name type="scientific">Oculimacula yallundae</name>
    <dbReference type="NCBI Taxonomy" id="86028"/>
    <lineage>
        <taxon>Eukaryota</taxon>
        <taxon>Fungi</taxon>
        <taxon>Dikarya</taxon>
        <taxon>Ascomycota</taxon>
        <taxon>Pezizomycotina</taxon>
        <taxon>Leotiomycetes</taxon>
        <taxon>Helotiales</taxon>
        <taxon>Ploettnerulaceae</taxon>
        <taxon>Oculimacula</taxon>
    </lineage>
</organism>
<comment type="caution">
    <text evidence="2">The sequence shown here is derived from an EMBL/GenBank/DDBJ whole genome shotgun (WGS) entry which is preliminary data.</text>
</comment>
<evidence type="ECO:0000313" key="2">
    <source>
        <dbReference type="EMBL" id="KAL2075653.1"/>
    </source>
</evidence>
<name>A0ABR4D204_9HELO</name>
<keyword evidence="3" id="KW-1185">Reference proteome</keyword>
<accession>A0ABR4D204</accession>
<dbReference type="InterPro" id="IPR006598">
    <property type="entry name" value="CAP10"/>
</dbReference>
<protein>
    <recommendedName>
        <fullName evidence="1">Glycosyl transferase CAP10 domain-containing protein</fullName>
    </recommendedName>
</protein>
<proteinExistence type="predicted"/>
<gene>
    <name evidence="2" type="ORF">VTL71DRAFT_596</name>
</gene>
<dbReference type="PANTHER" id="PTHR12203">
    <property type="entry name" value="KDEL LYS-ASP-GLU-LEU CONTAINING - RELATED"/>
    <property type="match status" value="1"/>
</dbReference>
<dbReference type="PANTHER" id="PTHR12203:SF22">
    <property type="entry name" value="CAPSULE ASSOCIATED PROTEIN"/>
    <property type="match status" value="1"/>
</dbReference>
<dbReference type="InterPro" id="IPR051091">
    <property type="entry name" value="O-Glucosyltr/Glycosyltrsf_90"/>
</dbReference>
<sequence length="643" mass="74517">MERRRFLLVLGLLATVILVSNAFYLFRLDLRSKLKNMSLPLPVSNIWPGQSNAQKSQDFTLYQNKEYFEDHAEVKDDHPIFTLMKDANKAWKAYEHGRSKTFRDTVAKYRKTYGRNPPPGFDKWYQFARERDVYNIDDFGQIMDDLRPFWGIEPAIIRIFAGHMHEDPENSLSGLHIRDNKIWKLTNGNWRVETFAKIVETFVHLLPNMDVSINRLDQPRVVVPWDDMQELLSLEAASRQIYPDSTSQWSANMTGLLRDNQTAPVMVDPKFLSAAGKPFMPIAREACPPDSRARKPTPYREDFLYKDSHGFITNFNLSSDLCIIGPKIQDKHGLLLAPSSMMVSKQLLPIFGECKVNVNSDILFPANMYYLDDERYLYDPKFDYEWDDKKDVLIWRGVTSGGVNTADNWQKMHRQRLILFTNSTNMANKGAQVLSEDPDLKGAYHTIEHFNISDFASKHTDVGFSGAIACVPDCNFYDKVTTFKNSTTMGEQLSYKFLIDVDGHSFSGRWYAFLRSKSLGIKSTIFREWHDSRLFAWRHFVPLDNSYEELYSILAYFIGAGSVSEALKDGHLYIPRHDFEARKLGRQGREWAEKVLRREDIEIYTFRLLLEYARVIDDNRHALGYGDDGSEMDEFDAKRPFPS</sequence>